<keyword evidence="3" id="KW-1185">Reference proteome</keyword>
<evidence type="ECO:0000313" key="2">
    <source>
        <dbReference type="EMBL" id="MFC7081257.1"/>
    </source>
</evidence>
<dbReference type="AlphaFoldDB" id="A0ABD5WPY5"/>
<gene>
    <name evidence="2" type="ORF">ACFQJ6_15275</name>
</gene>
<reference evidence="2 3" key="1">
    <citation type="journal article" date="2019" name="Int. J. Syst. Evol. Microbiol.">
        <title>The Global Catalogue of Microorganisms (GCM) 10K type strain sequencing project: providing services to taxonomists for standard genome sequencing and annotation.</title>
        <authorList>
            <consortium name="The Broad Institute Genomics Platform"/>
            <consortium name="The Broad Institute Genome Sequencing Center for Infectious Disease"/>
            <person name="Wu L."/>
            <person name="Ma J."/>
        </authorList>
    </citation>
    <scope>NUCLEOTIDE SEQUENCE [LARGE SCALE GENOMIC DNA]</scope>
    <source>
        <strain evidence="2 3">DT72</strain>
    </source>
</reference>
<comment type="caution">
    <text evidence="2">The sequence shown here is derived from an EMBL/GenBank/DDBJ whole genome shotgun (WGS) entry which is preliminary data.</text>
</comment>
<accession>A0ABD5WPY5</accession>
<evidence type="ECO:0000256" key="1">
    <source>
        <dbReference type="SAM" id="Phobius"/>
    </source>
</evidence>
<sequence>MSDERARGVRARTPRGQLSLSVVEAGIGVVLILAVAMGFALGVSPPDGRAAQLDLYAEDAATVLAGEPPRHGGATRLSEVVRSPDAFDRERSALRRRVARILPDNLMFRVRTPHGAVGFRKPAGVAIGTASVTTAHGDVTIRVWYA</sequence>
<proteinExistence type="predicted"/>
<organism evidence="2 3">
    <name type="scientific">Halorussus caseinilyticus</name>
    <dbReference type="NCBI Taxonomy" id="3034025"/>
    <lineage>
        <taxon>Archaea</taxon>
        <taxon>Methanobacteriati</taxon>
        <taxon>Methanobacteriota</taxon>
        <taxon>Stenosarchaea group</taxon>
        <taxon>Halobacteria</taxon>
        <taxon>Halobacteriales</taxon>
        <taxon>Haladaptataceae</taxon>
        <taxon>Halorussus</taxon>
    </lineage>
</organism>
<dbReference type="RefSeq" id="WP_276280825.1">
    <property type="nucleotide sequence ID" value="NZ_CP119809.1"/>
</dbReference>
<dbReference type="GeneID" id="79301996"/>
<evidence type="ECO:0008006" key="4">
    <source>
        <dbReference type="Google" id="ProtNLM"/>
    </source>
</evidence>
<dbReference type="EMBL" id="JBHSZH010000005">
    <property type="protein sequence ID" value="MFC7081257.1"/>
    <property type="molecule type" value="Genomic_DNA"/>
</dbReference>
<keyword evidence="1" id="KW-0812">Transmembrane</keyword>
<feature type="transmembrane region" description="Helical" evidence="1">
    <location>
        <begin position="21"/>
        <end position="43"/>
    </location>
</feature>
<dbReference type="Proteomes" id="UP001596407">
    <property type="component" value="Unassembled WGS sequence"/>
</dbReference>
<keyword evidence="1" id="KW-0472">Membrane</keyword>
<dbReference type="InterPro" id="IPR055686">
    <property type="entry name" value="DUF7262"/>
</dbReference>
<protein>
    <recommendedName>
        <fullName evidence="4">Type IV pilin</fullName>
    </recommendedName>
</protein>
<dbReference type="Pfam" id="PF23923">
    <property type="entry name" value="DUF7262"/>
    <property type="match status" value="1"/>
</dbReference>
<evidence type="ECO:0000313" key="3">
    <source>
        <dbReference type="Proteomes" id="UP001596407"/>
    </source>
</evidence>
<keyword evidence="1" id="KW-1133">Transmembrane helix</keyword>
<name>A0ABD5WPY5_9EURY</name>